<comment type="subcellular location">
    <subcellularLocation>
        <location evidence="1">Membrane</location>
        <topology evidence="1">Multi-pass membrane protein</topology>
    </subcellularLocation>
</comment>
<feature type="transmembrane region" description="Helical" evidence="5">
    <location>
        <begin position="193"/>
        <end position="210"/>
    </location>
</feature>
<feature type="transmembrane region" description="Helical" evidence="5">
    <location>
        <begin position="379"/>
        <end position="397"/>
    </location>
</feature>
<evidence type="ECO:0000256" key="3">
    <source>
        <dbReference type="ARBA" id="ARBA00022989"/>
    </source>
</evidence>
<feature type="transmembrane region" description="Helical" evidence="5">
    <location>
        <begin position="245"/>
        <end position="264"/>
    </location>
</feature>
<evidence type="ECO:0000256" key="1">
    <source>
        <dbReference type="ARBA" id="ARBA00004141"/>
    </source>
</evidence>
<dbReference type="RefSeq" id="WP_259080219.1">
    <property type="nucleotide sequence ID" value="NZ_JANUAU010000005.1"/>
</dbReference>
<sequence length="428" mass="47586">MYSIRFEKISIILLTTYFVAGYTIEVKEVRKIVLGESIVPAVIVLSGVIYLSVKDIKEKGPSLSIVNILPFHLYIVSSILVLSAVNLNSHRPAYSITRLILSLTVLSVSVQFFWQVLQTIKRSENEIGDILTNGLIALIVVLIVGEILIPRWGAGVGGIRMSGGSNPNKVAFMGLFSVFWGHYSALRQGKWKTRSFALCTLGVVVIAWSLSRSVILSLIMLYVFYYVIIGLSYVSWLINGILKKGFLKTICVMIMIIIIPTVFYPTTKGYVDTLQKIQGIEQRLSSEGLRSRVRAWEDLWPHFINAPLTGQAGWWNSTNLNSLKGGSLTADSPHNLYVRLLSEVGLLGLLTILAFPAASFVCTLYALITQKCWKKKFKIYAFIISSTTSLFFVSQMFEDKYLVGIGGVGSGIVTFVVTCSFVELYINK</sequence>
<evidence type="ECO:0000256" key="4">
    <source>
        <dbReference type="ARBA" id="ARBA00023136"/>
    </source>
</evidence>
<dbReference type="InterPro" id="IPR007016">
    <property type="entry name" value="O-antigen_ligase-rel_domated"/>
</dbReference>
<accession>A0A9X2Q3Z1</accession>
<comment type="caution">
    <text evidence="7">The sequence shown here is derived from an EMBL/GenBank/DDBJ whole genome shotgun (WGS) entry which is preliminary data.</text>
</comment>
<dbReference type="GO" id="GO:0016874">
    <property type="term" value="F:ligase activity"/>
    <property type="evidence" value="ECO:0007669"/>
    <property type="project" value="UniProtKB-KW"/>
</dbReference>
<keyword evidence="4 5" id="KW-0472">Membrane</keyword>
<evidence type="ECO:0000259" key="6">
    <source>
        <dbReference type="Pfam" id="PF04932"/>
    </source>
</evidence>
<dbReference type="GO" id="GO:0016020">
    <property type="term" value="C:membrane"/>
    <property type="evidence" value="ECO:0007669"/>
    <property type="project" value="UniProtKB-SubCell"/>
</dbReference>
<protein>
    <submittedName>
        <fullName evidence="7">O-antigen ligase</fullName>
    </submittedName>
</protein>
<dbReference type="Pfam" id="PF04932">
    <property type="entry name" value="Wzy_C"/>
    <property type="match status" value="1"/>
</dbReference>
<dbReference type="InterPro" id="IPR051533">
    <property type="entry name" value="WaaL-like"/>
</dbReference>
<organism evidence="7 8">
    <name type="scientific">Salinibacter ruber</name>
    <dbReference type="NCBI Taxonomy" id="146919"/>
    <lineage>
        <taxon>Bacteria</taxon>
        <taxon>Pseudomonadati</taxon>
        <taxon>Rhodothermota</taxon>
        <taxon>Rhodothermia</taxon>
        <taxon>Rhodothermales</taxon>
        <taxon>Salinibacteraceae</taxon>
        <taxon>Salinibacter</taxon>
    </lineage>
</organism>
<dbReference type="PANTHER" id="PTHR37422">
    <property type="entry name" value="TEICHURONIC ACID BIOSYNTHESIS PROTEIN TUAE"/>
    <property type="match status" value="1"/>
</dbReference>
<feature type="transmembrane region" description="Helical" evidence="5">
    <location>
        <begin position="9"/>
        <end position="26"/>
    </location>
</feature>
<name>A0A9X2Q3Z1_9BACT</name>
<keyword evidence="2 5" id="KW-0812">Transmembrane</keyword>
<dbReference type="EMBL" id="JANUAU010000005">
    <property type="protein sequence ID" value="MCS3677800.1"/>
    <property type="molecule type" value="Genomic_DNA"/>
</dbReference>
<evidence type="ECO:0000256" key="2">
    <source>
        <dbReference type="ARBA" id="ARBA00022692"/>
    </source>
</evidence>
<reference evidence="7" key="1">
    <citation type="submission" date="2022-08" db="EMBL/GenBank/DDBJ databases">
        <title>Genomic Encyclopedia of Type Strains, Phase V (KMG-V): Genome sequencing to study the core and pangenomes of soil and plant-associated prokaryotes.</title>
        <authorList>
            <person name="Whitman W."/>
        </authorList>
    </citation>
    <scope>NUCLEOTIDE SEQUENCE</scope>
    <source>
        <strain evidence="7">0</strain>
    </source>
</reference>
<dbReference type="AlphaFoldDB" id="A0A9X2Q3Z1"/>
<proteinExistence type="predicted"/>
<evidence type="ECO:0000313" key="7">
    <source>
        <dbReference type="EMBL" id="MCS3677800.1"/>
    </source>
</evidence>
<evidence type="ECO:0000313" key="8">
    <source>
        <dbReference type="Proteomes" id="UP001155027"/>
    </source>
</evidence>
<feature type="transmembrane region" description="Helical" evidence="5">
    <location>
        <begin position="169"/>
        <end position="186"/>
    </location>
</feature>
<feature type="transmembrane region" description="Helical" evidence="5">
    <location>
        <begin position="344"/>
        <end position="367"/>
    </location>
</feature>
<keyword evidence="3 5" id="KW-1133">Transmembrane helix</keyword>
<feature type="transmembrane region" description="Helical" evidence="5">
    <location>
        <begin position="99"/>
        <end position="118"/>
    </location>
</feature>
<keyword evidence="7" id="KW-0436">Ligase</keyword>
<feature type="transmembrane region" description="Helical" evidence="5">
    <location>
        <begin position="130"/>
        <end position="149"/>
    </location>
</feature>
<feature type="transmembrane region" description="Helical" evidence="5">
    <location>
        <begin position="65"/>
        <end position="87"/>
    </location>
</feature>
<feature type="transmembrane region" description="Helical" evidence="5">
    <location>
        <begin position="403"/>
        <end position="426"/>
    </location>
</feature>
<dbReference type="Proteomes" id="UP001155027">
    <property type="component" value="Unassembled WGS sequence"/>
</dbReference>
<gene>
    <name evidence="7" type="ORF">GGP71_001728</name>
</gene>
<feature type="domain" description="O-antigen ligase-related" evidence="6">
    <location>
        <begin position="199"/>
        <end position="352"/>
    </location>
</feature>
<feature type="transmembrane region" description="Helical" evidence="5">
    <location>
        <begin position="32"/>
        <end position="53"/>
    </location>
</feature>
<feature type="transmembrane region" description="Helical" evidence="5">
    <location>
        <begin position="216"/>
        <end position="238"/>
    </location>
</feature>
<evidence type="ECO:0000256" key="5">
    <source>
        <dbReference type="SAM" id="Phobius"/>
    </source>
</evidence>
<dbReference type="PANTHER" id="PTHR37422:SF21">
    <property type="entry name" value="EXOQ-LIKE PROTEIN"/>
    <property type="match status" value="1"/>
</dbReference>